<dbReference type="InterPro" id="IPR011992">
    <property type="entry name" value="EF-hand-dom_pair"/>
</dbReference>
<feature type="transmembrane region" description="Helical" evidence="10">
    <location>
        <begin position="284"/>
        <end position="305"/>
    </location>
</feature>
<evidence type="ECO:0000256" key="8">
    <source>
        <dbReference type="ARBA" id="ARBA00023136"/>
    </source>
</evidence>
<dbReference type="PANTHER" id="PTHR11972">
    <property type="entry name" value="NADPH OXIDASE"/>
    <property type="match status" value="1"/>
</dbReference>
<dbReference type="SFLD" id="SFLDG01168">
    <property type="entry name" value="Ferric_reductase_subgroup_(FRE"/>
    <property type="match status" value="1"/>
</dbReference>
<keyword evidence="3 10" id="KW-0812">Transmembrane</keyword>
<dbReference type="SUPFAM" id="SSF52343">
    <property type="entry name" value="Ferredoxin reductase-like, C-terminal NADP-linked domain"/>
    <property type="match status" value="1"/>
</dbReference>
<evidence type="ECO:0000256" key="9">
    <source>
        <dbReference type="ARBA" id="ARBA00049908"/>
    </source>
</evidence>
<evidence type="ECO:0000256" key="4">
    <source>
        <dbReference type="ARBA" id="ARBA00022827"/>
    </source>
</evidence>
<dbReference type="InterPro" id="IPR017938">
    <property type="entry name" value="Riboflavin_synthase-like_b-brl"/>
</dbReference>
<dbReference type="InterPro" id="IPR000778">
    <property type="entry name" value="Cyt_b245_heavy_chain"/>
</dbReference>
<dbReference type="InterPro" id="IPR013130">
    <property type="entry name" value="Fe3_Rdtase_TM_dom"/>
</dbReference>
<dbReference type="GO" id="GO:0043020">
    <property type="term" value="C:NADPH oxidase complex"/>
    <property type="evidence" value="ECO:0007669"/>
    <property type="project" value="TreeGrafter"/>
</dbReference>
<dbReference type="CDD" id="cd06186">
    <property type="entry name" value="NOX_Duox_like_FAD_NADP"/>
    <property type="match status" value="1"/>
</dbReference>
<dbReference type="SUPFAM" id="SSF47473">
    <property type="entry name" value="EF-hand"/>
    <property type="match status" value="1"/>
</dbReference>
<evidence type="ECO:0000256" key="2">
    <source>
        <dbReference type="ARBA" id="ARBA00022630"/>
    </source>
</evidence>
<evidence type="ECO:0000313" key="12">
    <source>
        <dbReference type="EMBL" id="CAF3674463.1"/>
    </source>
</evidence>
<dbReference type="GO" id="GO:0042554">
    <property type="term" value="P:superoxide anion generation"/>
    <property type="evidence" value="ECO:0007669"/>
    <property type="project" value="TreeGrafter"/>
</dbReference>
<dbReference type="InterPro" id="IPR013112">
    <property type="entry name" value="FAD-bd_8"/>
</dbReference>
<dbReference type="Gene3D" id="3.40.50.80">
    <property type="entry name" value="Nucleotide-binding domain of ferredoxin-NADP reductase (FNR) module"/>
    <property type="match status" value="1"/>
</dbReference>
<dbReference type="PRINTS" id="PR00466">
    <property type="entry name" value="GP91PHOX"/>
</dbReference>
<dbReference type="Pfam" id="PF08022">
    <property type="entry name" value="FAD_binding_8"/>
    <property type="match status" value="1"/>
</dbReference>
<evidence type="ECO:0000256" key="6">
    <source>
        <dbReference type="ARBA" id="ARBA00022989"/>
    </source>
</evidence>
<dbReference type="InterPro" id="IPR017927">
    <property type="entry name" value="FAD-bd_FR_type"/>
</dbReference>
<feature type="transmembrane region" description="Helical" evidence="10">
    <location>
        <begin position="317"/>
        <end position="338"/>
    </location>
</feature>
<keyword evidence="5" id="KW-0521">NADP</keyword>
<dbReference type="GO" id="GO:0006952">
    <property type="term" value="P:defense response"/>
    <property type="evidence" value="ECO:0007669"/>
    <property type="project" value="TreeGrafter"/>
</dbReference>
<dbReference type="Gene3D" id="2.40.30.10">
    <property type="entry name" value="Translation factors"/>
    <property type="match status" value="1"/>
</dbReference>
<proteinExistence type="predicted"/>
<evidence type="ECO:0000256" key="3">
    <source>
        <dbReference type="ARBA" id="ARBA00022692"/>
    </source>
</evidence>
<sequence length="832" mass="97917">MAGIKIDTRQIKNGNLVNHDHVASNRYSHRQAPSRLRSVIFRQNPLTGFEPRPLTLLERLSLSLGKAIDHRTIPFDIIVRQQFKDLLNEPISKQHQRYFGKYFTDDISTKTFTINEFDRLFQLTSLLTKRILIVFNLNKSYEKNSILGEDIIRIARLLWISPMSIKAFILFKLFDSSDKDIISINDIRSFYEQYLSEVKYFKDEKRLNEVVEIFLQGFFPLNNVNQQQQQQLNFEQFHEILQQNPSVFKSLYLISIPDQDNEDDEQTIWLKRWWMYIKNNANRILFLILYILISIALIIYVIIYRVLILENHSVSQVIARIGGMLVNFNYALAVSLMLKQTMTIIRRLYYLRLFIPVDDHIDAHRFVGTMLFISAMIHSLGHAINFAISLDGHSWFSLMFTTAAGIGWVSHSATITGVILFVLLIIMVICSFQCIRQRSGCYQLFRYTHYLFWPIFILLVIHAPDFWKWAIGPMVLFCFEKIYLFKRHLPKYGRTKLISIRIEDEHVLSLMIEKPSNFNFHVGEYINICLPNIVRNEWHPFTICSSPERKDVLRLTIMKKQNWTRKIYEHFSKEQNFDSNSQMTEITVDNLNNKSETNSKNLSLYPREIIFTDKQKDAIVCIEGPFSTCTSYIFDCEHVVLIGAGIGITPYISALESLIYQLREQRCKCLRCGTMNYKQSALTNQKLKKIDFIWVNRDIGNISWFRNILDEFEAEQESYLAATTPSTTNSQSRYLDIHLYCTSIRSHEQAMLGNLPYHLVANMYEVIQHEDMHTQLRTPTHVGRPPWKLLFAKFKAEHRSTNVFFTGNRIMADEIKKHCDEHTFRFQHEPYF</sequence>
<dbReference type="GO" id="GO:0016175">
    <property type="term" value="F:superoxide-generating NAD(P)H oxidase activity"/>
    <property type="evidence" value="ECO:0007669"/>
    <property type="project" value="TreeGrafter"/>
</dbReference>
<evidence type="ECO:0000256" key="10">
    <source>
        <dbReference type="SAM" id="Phobius"/>
    </source>
</evidence>
<comment type="caution">
    <text evidence="12">The sequence shown here is derived from an EMBL/GenBank/DDBJ whole genome shotgun (WGS) entry which is preliminary data.</text>
</comment>
<evidence type="ECO:0000256" key="5">
    <source>
        <dbReference type="ARBA" id="ARBA00022857"/>
    </source>
</evidence>
<dbReference type="EMBL" id="CAJOBB010000414">
    <property type="protein sequence ID" value="CAF3674463.1"/>
    <property type="molecule type" value="Genomic_DNA"/>
</dbReference>
<dbReference type="Pfam" id="PF01794">
    <property type="entry name" value="Ferric_reduct"/>
    <property type="match status" value="1"/>
</dbReference>
<evidence type="ECO:0000256" key="1">
    <source>
        <dbReference type="ARBA" id="ARBA00004141"/>
    </source>
</evidence>
<evidence type="ECO:0000259" key="11">
    <source>
        <dbReference type="PROSITE" id="PS51384"/>
    </source>
</evidence>
<feature type="transmembrane region" description="Helical" evidence="10">
    <location>
        <begin position="366"/>
        <end position="388"/>
    </location>
</feature>
<comment type="subcellular location">
    <subcellularLocation>
        <location evidence="1">Membrane</location>
        <topology evidence="1">Multi-pass membrane protein</topology>
    </subcellularLocation>
</comment>
<keyword evidence="2" id="KW-0285">Flavoprotein</keyword>
<dbReference type="InterPro" id="IPR050369">
    <property type="entry name" value="RBOH/FRE"/>
</dbReference>
<dbReference type="Pfam" id="PF08030">
    <property type="entry name" value="NAD_binding_6"/>
    <property type="match status" value="1"/>
</dbReference>
<protein>
    <recommendedName>
        <fullName evidence="11">FAD-binding FR-type domain-containing protein</fullName>
    </recommendedName>
</protein>
<dbReference type="InterPro" id="IPR039261">
    <property type="entry name" value="FNR_nucleotide-bd"/>
</dbReference>
<evidence type="ECO:0000256" key="7">
    <source>
        <dbReference type="ARBA" id="ARBA00023002"/>
    </source>
</evidence>
<name>A0A818T9U1_9BILA</name>
<organism evidence="12 13">
    <name type="scientific">Adineta steineri</name>
    <dbReference type="NCBI Taxonomy" id="433720"/>
    <lineage>
        <taxon>Eukaryota</taxon>
        <taxon>Metazoa</taxon>
        <taxon>Spiralia</taxon>
        <taxon>Gnathifera</taxon>
        <taxon>Rotifera</taxon>
        <taxon>Eurotatoria</taxon>
        <taxon>Bdelloidea</taxon>
        <taxon>Adinetida</taxon>
        <taxon>Adinetidae</taxon>
        <taxon>Adineta</taxon>
    </lineage>
</organism>
<keyword evidence="8 10" id="KW-0472">Membrane</keyword>
<dbReference type="AlphaFoldDB" id="A0A818T9U1"/>
<dbReference type="Gene3D" id="1.10.238.10">
    <property type="entry name" value="EF-hand"/>
    <property type="match status" value="1"/>
</dbReference>
<dbReference type="PROSITE" id="PS51384">
    <property type="entry name" value="FAD_FR"/>
    <property type="match status" value="1"/>
</dbReference>
<feature type="domain" description="FAD-binding FR-type" evidence="11">
    <location>
        <begin position="490"/>
        <end position="606"/>
    </location>
</feature>
<feature type="transmembrane region" description="Helical" evidence="10">
    <location>
        <begin position="408"/>
        <end position="432"/>
    </location>
</feature>
<dbReference type="SUPFAM" id="SSF63380">
    <property type="entry name" value="Riboflavin synthase domain-like"/>
    <property type="match status" value="1"/>
</dbReference>
<dbReference type="Proteomes" id="UP000663868">
    <property type="component" value="Unassembled WGS sequence"/>
</dbReference>
<reference evidence="12" key="1">
    <citation type="submission" date="2021-02" db="EMBL/GenBank/DDBJ databases">
        <authorList>
            <person name="Nowell W R."/>
        </authorList>
    </citation>
    <scope>NUCLEOTIDE SEQUENCE</scope>
</reference>
<accession>A0A818T9U1</accession>
<gene>
    <name evidence="12" type="ORF">KXQ929_LOCUS9222</name>
</gene>
<comment type="catalytic activity">
    <reaction evidence="9">
        <text>NADPH + 2 O2 = 2 superoxide + NADP(+) + H(+)</text>
        <dbReference type="Rhea" id="RHEA:63180"/>
        <dbReference type="ChEBI" id="CHEBI:15378"/>
        <dbReference type="ChEBI" id="CHEBI:15379"/>
        <dbReference type="ChEBI" id="CHEBI:18421"/>
        <dbReference type="ChEBI" id="CHEBI:57783"/>
        <dbReference type="ChEBI" id="CHEBI:58349"/>
    </reaction>
</comment>
<feature type="transmembrane region" description="Helical" evidence="10">
    <location>
        <begin position="444"/>
        <end position="461"/>
    </location>
</feature>
<keyword evidence="6 10" id="KW-1133">Transmembrane helix</keyword>
<keyword evidence="7" id="KW-0560">Oxidoreductase</keyword>
<dbReference type="PANTHER" id="PTHR11972:SF58">
    <property type="entry name" value="NADPH OXIDASE 5"/>
    <property type="match status" value="1"/>
</dbReference>
<evidence type="ECO:0000313" key="13">
    <source>
        <dbReference type="Proteomes" id="UP000663868"/>
    </source>
</evidence>
<dbReference type="SFLD" id="SFLDG01169">
    <property type="entry name" value="NADPH_oxidase_subgroup_(NOX)"/>
    <property type="match status" value="1"/>
</dbReference>
<dbReference type="InterPro" id="IPR013121">
    <property type="entry name" value="Fe_red_NAD-bd_6"/>
</dbReference>
<keyword evidence="4" id="KW-0274">FAD</keyword>